<reference evidence="1" key="1">
    <citation type="submission" date="2022-07" db="EMBL/GenBank/DDBJ databases">
        <title>Phylogenomic reconstructions and comparative analyses of Kickxellomycotina fungi.</title>
        <authorList>
            <person name="Reynolds N.K."/>
            <person name="Stajich J.E."/>
            <person name="Barry K."/>
            <person name="Grigoriev I.V."/>
            <person name="Crous P."/>
            <person name="Smith M.E."/>
        </authorList>
    </citation>
    <scope>NUCLEOTIDE SEQUENCE</scope>
    <source>
        <strain evidence="1">Benny 63K</strain>
    </source>
</reference>
<protein>
    <submittedName>
        <fullName evidence="1">Uncharacterized protein</fullName>
    </submittedName>
</protein>
<keyword evidence="2" id="KW-1185">Reference proteome</keyword>
<comment type="caution">
    <text evidence="1">The sequence shown here is derived from an EMBL/GenBank/DDBJ whole genome shotgun (WGS) entry which is preliminary data.</text>
</comment>
<accession>A0ACC1IVU4</accession>
<name>A0ACC1IVU4_9FUNG</name>
<dbReference type="EMBL" id="JANBPG010000013">
    <property type="protein sequence ID" value="KAJ1901838.1"/>
    <property type="molecule type" value="Genomic_DNA"/>
</dbReference>
<organism evidence="1 2">
    <name type="scientific">Kickxella alabastrina</name>
    <dbReference type="NCBI Taxonomy" id="61397"/>
    <lineage>
        <taxon>Eukaryota</taxon>
        <taxon>Fungi</taxon>
        <taxon>Fungi incertae sedis</taxon>
        <taxon>Zoopagomycota</taxon>
        <taxon>Kickxellomycotina</taxon>
        <taxon>Kickxellomycetes</taxon>
        <taxon>Kickxellales</taxon>
        <taxon>Kickxellaceae</taxon>
        <taxon>Kickxella</taxon>
    </lineage>
</organism>
<evidence type="ECO:0000313" key="1">
    <source>
        <dbReference type="EMBL" id="KAJ1901838.1"/>
    </source>
</evidence>
<proteinExistence type="predicted"/>
<dbReference type="Proteomes" id="UP001150581">
    <property type="component" value="Unassembled WGS sequence"/>
</dbReference>
<evidence type="ECO:0000313" key="2">
    <source>
        <dbReference type="Proteomes" id="UP001150581"/>
    </source>
</evidence>
<gene>
    <name evidence="1" type="ORF">LPJ66_000449</name>
</gene>
<sequence>MRFLASLVSVANFVCVLVLADSTVSLRVSRDASVSFNGILCQNDTVPCSSIPLGLQTKLVAFKGNRDYSRILLGFDLPLNSVKKCVLQVPAPVDIAGPGYSLTASVTDDFWDEATVSGFTKKIDGTPVGSTNVTGRVASEIDVTSACVGAKNNKLSLFVDTSFPLVAFNSIQSGNSDVFKLDYSF</sequence>